<keyword evidence="4" id="KW-1185">Reference proteome</keyword>
<dbReference type="Pfam" id="PF03184">
    <property type="entry name" value="DDE_1"/>
    <property type="match status" value="1"/>
</dbReference>
<dbReference type="GO" id="GO:0004519">
    <property type="term" value="F:endonuclease activity"/>
    <property type="evidence" value="ECO:0007669"/>
    <property type="project" value="UniProtKB-KW"/>
</dbReference>
<dbReference type="Proteomes" id="UP001458880">
    <property type="component" value="Unassembled WGS sequence"/>
</dbReference>
<keyword evidence="3" id="KW-0378">Hydrolase</keyword>
<feature type="region of interest" description="Disordered" evidence="1">
    <location>
        <begin position="272"/>
        <end position="305"/>
    </location>
</feature>
<accession>A0AAW1NKF5</accession>
<dbReference type="AlphaFoldDB" id="A0AAW1NKF5"/>
<evidence type="ECO:0000313" key="4">
    <source>
        <dbReference type="Proteomes" id="UP001458880"/>
    </source>
</evidence>
<keyword evidence="3" id="KW-0540">Nuclease</keyword>
<dbReference type="InterPro" id="IPR004875">
    <property type="entry name" value="DDE_SF_endonuclease_dom"/>
</dbReference>
<proteinExistence type="predicted"/>
<feature type="domain" description="DDE-1" evidence="2">
    <location>
        <begin position="12"/>
        <end position="67"/>
    </location>
</feature>
<gene>
    <name evidence="3" type="ORF">QE152_g168</name>
</gene>
<name>A0AAW1NKF5_POPJA</name>
<protein>
    <submittedName>
        <fullName evidence="3">DDE superfamily endonuclease</fullName>
    </submittedName>
</protein>
<dbReference type="EMBL" id="JASPKY010000001">
    <property type="protein sequence ID" value="KAK9759143.1"/>
    <property type="molecule type" value="Genomic_DNA"/>
</dbReference>
<evidence type="ECO:0000256" key="1">
    <source>
        <dbReference type="SAM" id="MobiDB-lite"/>
    </source>
</evidence>
<evidence type="ECO:0000259" key="2">
    <source>
        <dbReference type="Pfam" id="PF03184"/>
    </source>
</evidence>
<feature type="compositionally biased region" description="Polar residues" evidence="1">
    <location>
        <begin position="180"/>
        <end position="196"/>
    </location>
</feature>
<comment type="caution">
    <text evidence="3">The sequence shown here is derived from an EMBL/GenBank/DDBJ whole genome shotgun (WGS) entry which is preliminary data.</text>
</comment>
<organism evidence="3 4">
    <name type="scientific">Popillia japonica</name>
    <name type="common">Japanese beetle</name>
    <dbReference type="NCBI Taxonomy" id="7064"/>
    <lineage>
        <taxon>Eukaryota</taxon>
        <taxon>Metazoa</taxon>
        <taxon>Ecdysozoa</taxon>
        <taxon>Arthropoda</taxon>
        <taxon>Hexapoda</taxon>
        <taxon>Insecta</taxon>
        <taxon>Pterygota</taxon>
        <taxon>Neoptera</taxon>
        <taxon>Endopterygota</taxon>
        <taxon>Coleoptera</taxon>
        <taxon>Polyphaga</taxon>
        <taxon>Scarabaeiformia</taxon>
        <taxon>Scarabaeidae</taxon>
        <taxon>Rutelinae</taxon>
        <taxon>Popillia</taxon>
    </lineage>
</organism>
<keyword evidence="3" id="KW-0255">Endonuclease</keyword>
<dbReference type="GO" id="GO:0003676">
    <property type="term" value="F:nucleic acid binding"/>
    <property type="evidence" value="ECO:0007669"/>
    <property type="project" value="InterPro"/>
</dbReference>
<feature type="region of interest" description="Disordered" evidence="1">
    <location>
        <begin position="175"/>
        <end position="196"/>
    </location>
</feature>
<reference evidence="3 4" key="1">
    <citation type="journal article" date="2024" name="BMC Genomics">
        <title>De novo assembly and annotation of Popillia japonica's genome with initial clues to its potential as an invasive pest.</title>
        <authorList>
            <person name="Cucini C."/>
            <person name="Boschi S."/>
            <person name="Funari R."/>
            <person name="Cardaioli E."/>
            <person name="Iannotti N."/>
            <person name="Marturano G."/>
            <person name="Paoli F."/>
            <person name="Bruttini M."/>
            <person name="Carapelli A."/>
            <person name="Frati F."/>
            <person name="Nardi F."/>
        </authorList>
    </citation>
    <scope>NUCLEOTIDE SEQUENCE [LARGE SCALE GENOMIC DNA]</scope>
    <source>
        <strain evidence="3">DMR45628</strain>
    </source>
</reference>
<sequence>MAGSFHRVFEAIDNHASHTTLEAVTHAKSNNVVMLSLPPQSSHKTQPLDPVFFKPFKNKYNQVADNWQCSHPGQTITVYDVAELFKTAYERTATLEKAIVTFRVTGIYPLDSTVFSEEDFLPSEVTEQNQDDMGEEHTLMVTFPGNDKPTANPEPSHVDQFSDDLIKEPLPILEPGPGQEPSTIPGPSSIRHPTSPTSSITIANVSTVSAADIMPLLKLAKKRKRTKRGLKSTILTSTPNKLHLEEKINENKNVMKHYKSAKKVNENKNVMKQKSAKKVTKTLFSRERKVDSGSSSQPDTDMSLHDDSLDISFEVEDSNQEEEEKMVAGSSRKSSRKKSLSMLFVAKILERIKEGFKVQFCKKSKNTMVAGSSRKSSRKKSLIKKEQVTFRHRVSWYTDDLRAKARELRDLYNLYKATKDKELLDAYNIRKQLYGKQVESAKRSYYCNLMADSKNISRTSWRIIHDIAANVPNTKQNLLLYSGNSIASDPQQVAELLGQHFSSIIALQRQFHCQ</sequence>
<evidence type="ECO:0000313" key="3">
    <source>
        <dbReference type="EMBL" id="KAK9759143.1"/>
    </source>
</evidence>